<accession>A0A0D0E1R9</accession>
<organism evidence="1 2">
    <name type="scientific">Paxillus rubicundulus Ve08.2h10</name>
    <dbReference type="NCBI Taxonomy" id="930991"/>
    <lineage>
        <taxon>Eukaryota</taxon>
        <taxon>Fungi</taxon>
        <taxon>Dikarya</taxon>
        <taxon>Basidiomycota</taxon>
        <taxon>Agaricomycotina</taxon>
        <taxon>Agaricomycetes</taxon>
        <taxon>Agaricomycetidae</taxon>
        <taxon>Boletales</taxon>
        <taxon>Paxilineae</taxon>
        <taxon>Paxillaceae</taxon>
        <taxon>Paxillus</taxon>
    </lineage>
</organism>
<protein>
    <submittedName>
        <fullName evidence="1">Uncharacterized protein</fullName>
    </submittedName>
</protein>
<dbReference type="HOGENOM" id="CLU_2638805_0_0_1"/>
<proteinExistence type="predicted"/>
<evidence type="ECO:0000313" key="2">
    <source>
        <dbReference type="Proteomes" id="UP000054538"/>
    </source>
</evidence>
<keyword evidence="2" id="KW-1185">Reference proteome</keyword>
<gene>
    <name evidence="1" type="ORF">PAXRUDRAFT_672547</name>
</gene>
<reference evidence="1 2" key="1">
    <citation type="submission" date="2014-04" db="EMBL/GenBank/DDBJ databases">
        <authorList>
            <consortium name="DOE Joint Genome Institute"/>
            <person name="Kuo A."/>
            <person name="Kohler A."/>
            <person name="Jargeat P."/>
            <person name="Nagy L.G."/>
            <person name="Floudas D."/>
            <person name="Copeland A."/>
            <person name="Barry K.W."/>
            <person name="Cichocki N."/>
            <person name="Veneault-Fourrey C."/>
            <person name="LaButti K."/>
            <person name="Lindquist E.A."/>
            <person name="Lipzen A."/>
            <person name="Lundell T."/>
            <person name="Morin E."/>
            <person name="Murat C."/>
            <person name="Sun H."/>
            <person name="Tunlid A."/>
            <person name="Henrissat B."/>
            <person name="Grigoriev I.V."/>
            <person name="Hibbett D.S."/>
            <person name="Martin F."/>
            <person name="Nordberg H.P."/>
            <person name="Cantor M.N."/>
            <person name="Hua S.X."/>
        </authorList>
    </citation>
    <scope>NUCLEOTIDE SEQUENCE [LARGE SCALE GENOMIC DNA]</scope>
    <source>
        <strain evidence="1 2">Ve08.2h10</strain>
    </source>
</reference>
<dbReference type="AlphaFoldDB" id="A0A0D0E1R9"/>
<evidence type="ECO:0000313" key="1">
    <source>
        <dbReference type="EMBL" id="KIK90590.1"/>
    </source>
</evidence>
<dbReference type="InParanoid" id="A0A0D0E1R9"/>
<sequence>MPFTRPKYRFDTFLKQLWCDRSNLANVSLMAHPVYMVPCAELRWAARFPTLCQGDLDYIRGARLSQQSPTSLYQYPF</sequence>
<reference evidence="2" key="2">
    <citation type="submission" date="2015-01" db="EMBL/GenBank/DDBJ databases">
        <title>Evolutionary Origins and Diversification of the Mycorrhizal Mutualists.</title>
        <authorList>
            <consortium name="DOE Joint Genome Institute"/>
            <consortium name="Mycorrhizal Genomics Consortium"/>
            <person name="Kohler A."/>
            <person name="Kuo A."/>
            <person name="Nagy L.G."/>
            <person name="Floudas D."/>
            <person name="Copeland A."/>
            <person name="Barry K.W."/>
            <person name="Cichocki N."/>
            <person name="Veneault-Fourrey C."/>
            <person name="LaButti K."/>
            <person name="Lindquist E.A."/>
            <person name="Lipzen A."/>
            <person name="Lundell T."/>
            <person name="Morin E."/>
            <person name="Murat C."/>
            <person name="Riley R."/>
            <person name="Ohm R."/>
            <person name="Sun H."/>
            <person name="Tunlid A."/>
            <person name="Henrissat B."/>
            <person name="Grigoriev I.V."/>
            <person name="Hibbett D.S."/>
            <person name="Martin F."/>
        </authorList>
    </citation>
    <scope>NUCLEOTIDE SEQUENCE [LARGE SCALE GENOMIC DNA]</scope>
    <source>
        <strain evidence="2">Ve08.2h10</strain>
    </source>
</reference>
<name>A0A0D0E1R9_9AGAM</name>
<dbReference type="Proteomes" id="UP000054538">
    <property type="component" value="Unassembled WGS sequence"/>
</dbReference>
<dbReference type="EMBL" id="KN825496">
    <property type="protein sequence ID" value="KIK90590.1"/>
    <property type="molecule type" value="Genomic_DNA"/>
</dbReference>